<dbReference type="KEGG" id="par:Psyc_1780"/>
<dbReference type="DNASU" id="3515748"/>
<sequence length="298" mass="32700">MKISGHTSVVVAEKLLSEAKFSNLTQSAVVMISQRLCLGIILTGFITNQALAAEPKQSVVPISSVLATNYNKTQIHVTPVHSLVPKLSTKRANFKQETTTQDSVYLADWVLDSGDNQQMPFAIVDKKAAKVYVFDALGQLTGAAPALLGLAVGDDSIPNIGNMALASIKPEQRTTPAGRFVVALGKNIHNKEVLWIDYDAAISLHRVVTSSPKERRLQRLESQNLLERRISYGCINVPVNFYDQVVSPAFTGTNGVVYVLPDTRSIQEVFGSYSEPPRVYRRQIYLSQAAMPDRVKLS</sequence>
<proteinExistence type="predicted"/>
<protein>
    <recommendedName>
        <fullName evidence="3">L,D-transpeptidase</fullName>
    </recommendedName>
</protein>
<organism evidence="1 2">
    <name type="scientific">Psychrobacter arcticus (strain DSM 17307 / VKM B-2377 / 273-4)</name>
    <dbReference type="NCBI Taxonomy" id="259536"/>
    <lineage>
        <taxon>Bacteria</taxon>
        <taxon>Pseudomonadati</taxon>
        <taxon>Pseudomonadota</taxon>
        <taxon>Gammaproteobacteria</taxon>
        <taxon>Moraxellales</taxon>
        <taxon>Moraxellaceae</taxon>
        <taxon>Psychrobacter</taxon>
    </lineage>
</organism>
<dbReference type="RefSeq" id="WP_011281040.1">
    <property type="nucleotide sequence ID" value="NC_007204.1"/>
</dbReference>
<evidence type="ECO:0000313" key="2">
    <source>
        <dbReference type="Proteomes" id="UP000000546"/>
    </source>
</evidence>
<name>Q4FQT0_PSYA2</name>
<dbReference type="Proteomes" id="UP000000546">
    <property type="component" value="Chromosome"/>
</dbReference>
<keyword evidence="2" id="KW-1185">Reference proteome</keyword>
<dbReference type="AlphaFoldDB" id="Q4FQT0"/>
<dbReference type="STRING" id="259536.Psyc_1780"/>
<dbReference type="eggNOG" id="COG1376">
    <property type="taxonomic scope" value="Bacteria"/>
</dbReference>
<dbReference type="HOGENOM" id="CLU_077685_0_0_6"/>
<reference evidence="1 2" key="1">
    <citation type="journal article" date="2010" name="Appl. Environ. Microbiol.">
        <title>The genome sequence of Psychrobacter arcticus 273-4, a psychroactive Siberian permafrost bacterium, reveals mechanisms for adaptation to low-temperature growth.</title>
        <authorList>
            <person name="Ayala-del-Rio H.L."/>
            <person name="Chain P.S."/>
            <person name="Grzymski J.J."/>
            <person name="Ponder M.A."/>
            <person name="Ivanova N."/>
            <person name="Bergholz P.W."/>
            <person name="Di Bartolo G."/>
            <person name="Hauser L."/>
            <person name="Land M."/>
            <person name="Bakermans C."/>
            <person name="Rodrigues D."/>
            <person name="Klappenbach J."/>
            <person name="Zarka D."/>
            <person name="Larimer F."/>
            <person name="Richardson P."/>
            <person name="Murray A."/>
            <person name="Thomashow M."/>
            <person name="Tiedje J.M."/>
        </authorList>
    </citation>
    <scope>NUCLEOTIDE SEQUENCE [LARGE SCALE GENOMIC DNA]</scope>
    <source>
        <strain evidence="2">DSM 17307 / VKM B-2377 / 273-4</strain>
    </source>
</reference>
<evidence type="ECO:0000313" key="1">
    <source>
        <dbReference type="EMBL" id="AAZ19628.1"/>
    </source>
</evidence>
<evidence type="ECO:0008006" key="3">
    <source>
        <dbReference type="Google" id="ProtNLM"/>
    </source>
</evidence>
<accession>Q4FQT0</accession>
<gene>
    <name evidence="1" type="ordered locus">Psyc_1780</name>
</gene>
<dbReference type="EMBL" id="CP000082">
    <property type="protein sequence ID" value="AAZ19628.1"/>
    <property type="molecule type" value="Genomic_DNA"/>
</dbReference>